<name>A0A4Z1T3Z0_GIAMU</name>
<proteinExistence type="predicted"/>
<dbReference type="Proteomes" id="UP000315496">
    <property type="component" value="Chromosome 4"/>
</dbReference>
<dbReference type="VEuPathDB" id="GiardiaDB:GMRT_12384"/>
<protein>
    <recommendedName>
        <fullName evidence="3">GINS subunit domain-containing protein</fullName>
    </recommendedName>
</protein>
<keyword evidence="2" id="KW-1185">Reference proteome</keyword>
<dbReference type="Gene3D" id="1.20.58.2050">
    <property type="match status" value="1"/>
</dbReference>
<evidence type="ECO:0000313" key="2">
    <source>
        <dbReference type="Proteomes" id="UP000315496"/>
    </source>
</evidence>
<gene>
    <name evidence="1" type="ORF">GMRT_12384</name>
</gene>
<evidence type="ECO:0008006" key="3">
    <source>
        <dbReference type="Google" id="ProtNLM"/>
    </source>
</evidence>
<reference evidence="1 2" key="1">
    <citation type="submission" date="2019-05" db="EMBL/GenBank/DDBJ databases">
        <title>The compact genome of Giardia muris reveals important steps in the evolution of intestinal protozoan parasites.</title>
        <authorList>
            <person name="Xu F."/>
            <person name="Jimenez-Gonzalez A."/>
            <person name="Einarsson E."/>
            <person name="Astvaldsson A."/>
            <person name="Peirasmaki D."/>
            <person name="Eckmann L."/>
            <person name="Andersson J.O."/>
            <person name="Svard S.G."/>
            <person name="Jerlstrom-Hultqvist J."/>
        </authorList>
    </citation>
    <scope>NUCLEOTIDE SEQUENCE [LARGE SCALE GENOMIC DNA]</scope>
    <source>
        <strain evidence="1 2">Roberts-Thomson</strain>
    </source>
</reference>
<dbReference type="SUPFAM" id="SSF160059">
    <property type="entry name" value="PriA/YqbF domain"/>
    <property type="match status" value="1"/>
</dbReference>
<dbReference type="EMBL" id="VDLU01000004">
    <property type="protein sequence ID" value="TNJ27259.1"/>
    <property type="molecule type" value="Genomic_DNA"/>
</dbReference>
<organism evidence="1 2">
    <name type="scientific">Giardia muris</name>
    <dbReference type="NCBI Taxonomy" id="5742"/>
    <lineage>
        <taxon>Eukaryota</taxon>
        <taxon>Metamonada</taxon>
        <taxon>Diplomonadida</taxon>
        <taxon>Hexamitidae</taxon>
        <taxon>Giardiinae</taxon>
        <taxon>Giardia</taxon>
    </lineage>
</organism>
<dbReference type="InterPro" id="IPR038437">
    <property type="entry name" value="GINS_Psf3_sf"/>
</dbReference>
<sequence>MVAGDYLDLSAILAEADNSVVTTRDCIEGLGALDTTRQGRVLSKHAVVYMPLWLSGMAADLRLITTDPAGDISEDAIQRMRAEPGSYHPRYRYTPNFYLTAAAQCAHIADDQFCRQYLAELRTLLLARFRLLTSHDLRLNRSIPSACICPWEAAVHAVEEHVRRRPRTLRRVRAGRFSVSINKYNRRLEALLRARP</sequence>
<dbReference type="AlphaFoldDB" id="A0A4Z1T3Z0"/>
<evidence type="ECO:0000313" key="1">
    <source>
        <dbReference type="EMBL" id="TNJ27259.1"/>
    </source>
</evidence>
<accession>A0A4Z1T3Z0</accession>
<comment type="caution">
    <text evidence="1">The sequence shown here is derived from an EMBL/GenBank/DDBJ whole genome shotgun (WGS) entry which is preliminary data.</text>
</comment>